<evidence type="ECO:0000313" key="4">
    <source>
        <dbReference type="Proteomes" id="UP000295507"/>
    </source>
</evidence>
<dbReference type="SUPFAM" id="SSF52540">
    <property type="entry name" value="P-loop containing nucleoside triphosphate hydrolases"/>
    <property type="match status" value="2"/>
</dbReference>
<protein>
    <submittedName>
        <fullName evidence="3">Helicase-like protein</fullName>
    </submittedName>
</protein>
<proteinExistence type="predicted"/>
<dbReference type="InterPro" id="IPR001650">
    <property type="entry name" value="Helicase_C-like"/>
</dbReference>
<dbReference type="InterPro" id="IPR049730">
    <property type="entry name" value="SNF2/RAD54-like_C"/>
</dbReference>
<comment type="caution">
    <text evidence="3">The sequence shown here is derived from an EMBL/GenBank/DDBJ whole genome shotgun (WGS) entry which is preliminary data.</text>
</comment>
<keyword evidence="1" id="KW-0378">Hydrolase</keyword>
<dbReference type="GO" id="GO:0016787">
    <property type="term" value="F:hydrolase activity"/>
    <property type="evidence" value="ECO:0007669"/>
    <property type="project" value="UniProtKB-KW"/>
</dbReference>
<organism evidence="3 4">
    <name type="scientific">Rhizobium azibense</name>
    <dbReference type="NCBI Taxonomy" id="1136135"/>
    <lineage>
        <taxon>Bacteria</taxon>
        <taxon>Pseudomonadati</taxon>
        <taxon>Pseudomonadota</taxon>
        <taxon>Alphaproteobacteria</taxon>
        <taxon>Hyphomicrobiales</taxon>
        <taxon>Rhizobiaceae</taxon>
        <taxon>Rhizobium/Agrobacterium group</taxon>
        <taxon>Rhizobium</taxon>
    </lineage>
</organism>
<dbReference type="PANTHER" id="PTHR45766">
    <property type="entry name" value="DNA ANNEALING HELICASE AND ENDONUCLEASE ZRANB3 FAMILY MEMBER"/>
    <property type="match status" value="1"/>
</dbReference>
<dbReference type="InterPro" id="IPR000330">
    <property type="entry name" value="SNF2_N"/>
</dbReference>
<sequence length="553" mass="61984">MTVKVPTYGRLQFQGNRWVLSEIPPHVAIRLKAMFPRVPKHQTGVFDLPTTDSMSADLQWFIQRYPMDVSSADMERLQLGTSQFEADRIRTEEILMPDWQAPSKHGFRPGYDAYHFQKQAAELWLRKKGLLLGDDVGLGKTISALYGLAGSRYLPAAVVVQAHLPTQWVNEYIVPFTYMTAHIVDGTKPYSLPAANLYVFKYSNIHGWSDIAGTGFFKAVVYDEIQELRNGLDTSKGKAADVFSNNAELRLGASATPVFNYGSEIWNIYQFIDKDVLGPWEEFVREWCKSGPGGKWLVADPDALGSYLRESQVFLRRLRQGRTINTIPIEVDFDQKIADDAEKLARVLAQKVMTGSFVEAGVAARELDAFARLQTGLAKAKSVAVLAKMYLKQGIPILLAGWHRRVYEIWQEELKEFNPMLYTGSESAKQKDRVKKAFINGESDCILISLRSGAGLDGLQKRCSTVIIGEADWAPAVVTQLVGRVDRPGQEADEITVIYPYVNYGSDPTMMAVNAVKKDQARGINDPGLEMPAVYSDESRFKMLAKQFLKEEA</sequence>
<dbReference type="SMART" id="SM00487">
    <property type="entry name" value="DEXDc"/>
    <property type="match status" value="1"/>
</dbReference>
<keyword evidence="3" id="KW-0547">Nucleotide-binding</keyword>
<dbReference type="GO" id="GO:0005524">
    <property type="term" value="F:ATP binding"/>
    <property type="evidence" value="ECO:0007669"/>
    <property type="project" value="InterPro"/>
</dbReference>
<dbReference type="AlphaFoldDB" id="A0A4R3REW3"/>
<dbReference type="Pfam" id="PF00176">
    <property type="entry name" value="SNF2-rel_dom"/>
    <property type="match status" value="1"/>
</dbReference>
<evidence type="ECO:0000313" key="3">
    <source>
        <dbReference type="EMBL" id="TCU34080.1"/>
    </source>
</evidence>
<name>A0A4R3REW3_9HYPH</name>
<dbReference type="InterPro" id="IPR038718">
    <property type="entry name" value="SNF2-like_sf"/>
</dbReference>
<dbReference type="InterPro" id="IPR014001">
    <property type="entry name" value="Helicase_ATP-bd"/>
</dbReference>
<dbReference type="InterPro" id="IPR027417">
    <property type="entry name" value="P-loop_NTPase"/>
</dbReference>
<dbReference type="Pfam" id="PF00271">
    <property type="entry name" value="Helicase_C"/>
    <property type="match status" value="1"/>
</dbReference>
<dbReference type="GO" id="GO:0004386">
    <property type="term" value="F:helicase activity"/>
    <property type="evidence" value="ECO:0007669"/>
    <property type="project" value="UniProtKB-KW"/>
</dbReference>
<dbReference type="PANTHER" id="PTHR45766:SF6">
    <property type="entry name" value="SWI_SNF-RELATED MATRIX-ASSOCIATED ACTIN-DEPENDENT REGULATOR OF CHROMATIN SUBFAMILY A-LIKE PROTEIN 1"/>
    <property type="match status" value="1"/>
</dbReference>
<dbReference type="Gene3D" id="3.40.50.300">
    <property type="entry name" value="P-loop containing nucleotide triphosphate hydrolases"/>
    <property type="match status" value="1"/>
</dbReference>
<keyword evidence="3" id="KW-0067">ATP-binding</keyword>
<feature type="domain" description="Helicase ATP-binding" evidence="2">
    <location>
        <begin position="109"/>
        <end position="283"/>
    </location>
</feature>
<keyword evidence="3" id="KW-0347">Helicase</keyword>
<dbReference type="GO" id="GO:0006281">
    <property type="term" value="P:DNA repair"/>
    <property type="evidence" value="ECO:0007669"/>
    <property type="project" value="TreeGrafter"/>
</dbReference>
<evidence type="ECO:0000259" key="2">
    <source>
        <dbReference type="SMART" id="SM00487"/>
    </source>
</evidence>
<dbReference type="GO" id="GO:0031297">
    <property type="term" value="P:replication fork processing"/>
    <property type="evidence" value="ECO:0007669"/>
    <property type="project" value="TreeGrafter"/>
</dbReference>
<gene>
    <name evidence="3" type="ORF">EV129_11363</name>
</gene>
<dbReference type="Proteomes" id="UP000295507">
    <property type="component" value="Unassembled WGS sequence"/>
</dbReference>
<reference evidence="3 4" key="1">
    <citation type="submission" date="2019-03" db="EMBL/GenBank/DDBJ databases">
        <title>Genomic Encyclopedia of Type Strains, Phase IV (KMG-V): Genome sequencing to study the core and pangenomes of soil and plant-associated prokaryotes.</title>
        <authorList>
            <person name="Whitman W."/>
        </authorList>
    </citation>
    <scope>NUCLEOTIDE SEQUENCE [LARGE SCALE GENOMIC DNA]</scope>
    <source>
        <strain evidence="3 4">IE4868</strain>
    </source>
</reference>
<dbReference type="CDD" id="cd18793">
    <property type="entry name" value="SF2_C_SNF"/>
    <property type="match status" value="1"/>
</dbReference>
<evidence type="ECO:0000256" key="1">
    <source>
        <dbReference type="ARBA" id="ARBA00022801"/>
    </source>
</evidence>
<accession>A0A4R3REW3</accession>
<dbReference type="EMBL" id="SMBK01000013">
    <property type="protein sequence ID" value="TCU34080.1"/>
    <property type="molecule type" value="Genomic_DNA"/>
</dbReference>
<dbReference type="Gene3D" id="3.40.50.10810">
    <property type="entry name" value="Tandem AAA-ATPase domain"/>
    <property type="match status" value="1"/>
</dbReference>